<evidence type="ECO:0000256" key="4">
    <source>
        <dbReference type="ARBA" id="ARBA00022807"/>
    </source>
</evidence>
<feature type="domain" description="Calpain catalytic" evidence="6">
    <location>
        <begin position="39"/>
        <end position="314"/>
    </location>
</feature>
<dbReference type="InterPro" id="IPR022684">
    <property type="entry name" value="Calpain_cysteine_protease"/>
</dbReference>
<comment type="similarity">
    <text evidence="1">Belongs to the peptidase C2 family.</text>
</comment>
<accession>A0A0A9WZ44</accession>
<keyword evidence="3" id="KW-0378">Hydrolase</keyword>
<dbReference type="AlphaFoldDB" id="A0A0A9WZ44"/>
<evidence type="ECO:0000313" key="7">
    <source>
        <dbReference type="EMBL" id="JAG13747.1"/>
    </source>
</evidence>
<name>A0A0A9WZ44_LYGHE</name>
<evidence type="ECO:0000256" key="3">
    <source>
        <dbReference type="ARBA" id="ARBA00022801"/>
    </source>
</evidence>
<dbReference type="SMART" id="SM00230">
    <property type="entry name" value="CysPc"/>
    <property type="match status" value="1"/>
</dbReference>
<comment type="caution">
    <text evidence="5">Lacks conserved residue(s) required for the propagation of feature annotation.</text>
</comment>
<dbReference type="GO" id="GO:0006508">
    <property type="term" value="P:proteolysis"/>
    <property type="evidence" value="ECO:0007669"/>
    <property type="project" value="UniProtKB-KW"/>
</dbReference>
<evidence type="ECO:0000259" key="6">
    <source>
        <dbReference type="PROSITE" id="PS50203"/>
    </source>
</evidence>
<proteinExistence type="inferred from homology"/>
<evidence type="ECO:0000256" key="5">
    <source>
        <dbReference type="PROSITE-ProRule" id="PRU00239"/>
    </source>
</evidence>
<dbReference type="InterPro" id="IPR038765">
    <property type="entry name" value="Papain-like_cys_pep_sf"/>
</dbReference>
<reference evidence="7" key="1">
    <citation type="journal article" date="2014" name="PLoS ONE">
        <title>Transcriptome-Based Identification of ABC Transporters in the Western Tarnished Plant Bug Lygus hesperus.</title>
        <authorList>
            <person name="Hull J.J."/>
            <person name="Chaney K."/>
            <person name="Geib S.M."/>
            <person name="Fabrick J.A."/>
            <person name="Brent C.S."/>
            <person name="Walsh D."/>
            <person name="Lavine L.C."/>
        </authorList>
    </citation>
    <scope>NUCLEOTIDE SEQUENCE</scope>
</reference>
<dbReference type="PRINTS" id="PR00704">
    <property type="entry name" value="CALPAIN"/>
</dbReference>
<organism evidence="7">
    <name type="scientific">Lygus hesperus</name>
    <name type="common">Western plant bug</name>
    <dbReference type="NCBI Taxonomy" id="30085"/>
    <lineage>
        <taxon>Eukaryota</taxon>
        <taxon>Metazoa</taxon>
        <taxon>Ecdysozoa</taxon>
        <taxon>Arthropoda</taxon>
        <taxon>Hexapoda</taxon>
        <taxon>Insecta</taxon>
        <taxon>Pterygota</taxon>
        <taxon>Neoptera</taxon>
        <taxon>Paraneoptera</taxon>
        <taxon>Hemiptera</taxon>
        <taxon>Heteroptera</taxon>
        <taxon>Panheteroptera</taxon>
        <taxon>Cimicomorpha</taxon>
        <taxon>Miridae</taxon>
        <taxon>Mirini</taxon>
        <taxon>Lygus</taxon>
    </lineage>
</organism>
<dbReference type="SUPFAM" id="SSF54001">
    <property type="entry name" value="Cysteine proteinases"/>
    <property type="match status" value="1"/>
</dbReference>
<evidence type="ECO:0000256" key="1">
    <source>
        <dbReference type="ARBA" id="ARBA00007623"/>
    </source>
</evidence>
<sequence length="328" mass="37767">MSKMIFKDRVACFKTKDQLLKAGTLFEDFEFLQDETADIRWLRPGDISSKPIMTDLPIVLDVQAADKGSRAFLGALATISHRKDMIQKIFPDDQNFDKLYCGIFFFHFWRFGDWEIVGIDDRLAYSLSKRELVNLKSMRTDVYFFSLLEKAYAKFKGGYDTLGKLKGGDILVDLTGGVSQIWTLSTKDRDQWFPMMRKLVDGKLPATANIQKTIEEGSNFDTLTTYTLKNVAALDFEEENRKVRLVRLGDPFGTLGRYTGAWNDDSPEWKKVPQHIREKLVPKDGGGTKLLQEFWMTFSDFFNTFATIHFCILSTNRWDLLMEESNGL</sequence>
<keyword evidence="2" id="KW-0645">Protease</keyword>
<dbReference type="Pfam" id="PF00648">
    <property type="entry name" value="Peptidase_C2"/>
    <property type="match status" value="1"/>
</dbReference>
<gene>
    <name evidence="7" type="primary">CalpB_3</name>
    <name evidence="7" type="ORF">CM83_11624</name>
</gene>
<dbReference type="PANTHER" id="PTHR10183:SF379">
    <property type="entry name" value="CALPAIN-5"/>
    <property type="match status" value="1"/>
</dbReference>
<dbReference type="GO" id="GO:0004198">
    <property type="term" value="F:calcium-dependent cysteine-type endopeptidase activity"/>
    <property type="evidence" value="ECO:0007669"/>
    <property type="project" value="InterPro"/>
</dbReference>
<keyword evidence="4" id="KW-0788">Thiol protease</keyword>
<evidence type="ECO:0000256" key="2">
    <source>
        <dbReference type="ARBA" id="ARBA00022670"/>
    </source>
</evidence>
<dbReference type="Gene3D" id="3.90.70.10">
    <property type="entry name" value="Cysteine proteinases"/>
    <property type="match status" value="1"/>
</dbReference>
<dbReference type="InterPro" id="IPR001300">
    <property type="entry name" value="Peptidase_C2_calpain_cat"/>
</dbReference>
<dbReference type="PANTHER" id="PTHR10183">
    <property type="entry name" value="CALPAIN"/>
    <property type="match status" value="1"/>
</dbReference>
<dbReference type="PROSITE" id="PS50203">
    <property type="entry name" value="CALPAIN_CAT"/>
    <property type="match status" value="1"/>
</dbReference>
<reference evidence="7" key="2">
    <citation type="submission" date="2014-07" db="EMBL/GenBank/DDBJ databases">
        <authorList>
            <person name="Hull J."/>
        </authorList>
    </citation>
    <scope>NUCLEOTIDE SEQUENCE</scope>
</reference>
<protein>
    <submittedName>
        <fullName evidence="7">Calpain-B</fullName>
    </submittedName>
</protein>
<dbReference type="GO" id="GO:0005737">
    <property type="term" value="C:cytoplasm"/>
    <property type="evidence" value="ECO:0007669"/>
    <property type="project" value="TreeGrafter"/>
</dbReference>
<dbReference type="EMBL" id="GBHO01029857">
    <property type="protein sequence ID" value="JAG13747.1"/>
    <property type="molecule type" value="Transcribed_RNA"/>
</dbReference>